<comment type="caution">
    <text evidence="2">The sequence shown here is derived from an EMBL/GenBank/DDBJ whole genome shotgun (WGS) entry which is preliminary data.</text>
</comment>
<dbReference type="Pfam" id="PF10551">
    <property type="entry name" value="MULE"/>
    <property type="match status" value="1"/>
</dbReference>
<name>A0A368FSQ3_ANCCA</name>
<protein>
    <recommendedName>
        <fullName evidence="1">MULE transposase domain-containing protein</fullName>
    </recommendedName>
</protein>
<sequence>MPTWFQKAVNNGLLALVADGVHKLNPRTERRAPERMEEGQLYTIHGVYRGGFEVPLLFAVTRNKSEDDYVTIFGKMKEAVQAVPSDTPNTEPQLRIVVDFKMAAINAARAVFPLSSTEGCAWHLTQAWVRNRNRLGLLRFLKGGERDPRVVHWGKTLKGLPFLPRDHFHLVNALTVVPVEHSHPAYEPCQNFLDYFNRTWMRGPFESMWCKYLVKELRTTNLAENFHGRLRGLFSGKKHPKFDELITMLQEITAAAASRMNRMVE</sequence>
<dbReference type="InterPro" id="IPR018289">
    <property type="entry name" value="MULE_transposase_dom"/>
</dbReference>
<feature type="domain" description="MULE transposase" evidence="1">
    <location>
        <begin position="38"/>
        <end position="126"/>
    </location>
</feature>
<evidence type="ECO:0000259" key="1">
    <source>
        <dbReference type="Pfam" id="PF10551"/>
    </source>
</evidence>
<organism evidence="2 3">
    <name type="scientific">Ancylostoma caninum</name>
    <name type="common">Dog hookworm</name>
    <dbReference type="NCBI Taxonomy" id="29170"/>
    <lineage>
        <taxon>Eukaryota</taxon>
        <taxon>Metazoa</taxon>
        <taxon>Ecdysozoa</taxon>
        <taxon>Nematoda</taxon>
        <taxon>Chromadorea</taxon>
        <taxon>Rhabditida</taxon>
        <taxon>Rhabditina</taxon>
        <taxon>Rhabditomorpha</taxon>
        <taxon>Strongyloidea</taxon>
        <taxon>Ancylostomatidae</taxon>
        <taxon>Ancylostomatinae</taxon>
        <taxon>Ancylostoma</taxon>
    </lineage>
</organism>
<dbReference type="EMBL" id="JOJR01000684">
    <property type="protein sequence ID" value="RCN35254.1"/>
    <property type="molecule type" value="Genomic_DNA"/>
</dbReference>
<accession>A0A368FSQ3</accession>
<dbReference type="AlphaFoldDB" id="A0A368FSQ3"/>
<reference evidence="2 3" key="1">
    <citation type="submission" date="2014-10" db="EMBL/GenBank/DDBJ databases">
        <title>Draft genome of the hookworm Ancylostoma caninum.</title>
        <authorList>
            <person name="Mitreva M."/>
        </authorList>
    </citation>
    <scope>NUCLEOTIDE SEQUENCE [LARGE SCALE GENOMIC DNA]</scope>
    <source>
        <strain evidence="2 3">Baltimore</strain>
    </source>
</reference>
<evidence type="ECO:0000313" key="2">
    <source>
        <dbReference type="EMBL" id="RCN35254.1"/>
    </source>
</evidence>
<gene>
    <name evidence="2" type="ORF">ANCCAN_18895</name>
</gene>
<keyword evidence="3" id="KW-1185">Reference proteome</keyword>
<proteinExistence type="predicted"/>
<dbReference type="STRING" id="29170.A0A368FSQ3"/>
<dbReference type="Proteomes" id="UP000252519">
    <property type="component" value="Unassembled WGS sequence"/>
</dbReference>
<evidence type="ECO:0000313" key="3">
    <source>
        <dbReference type="Proteomes" id="UP000252519"/>
    </source>
</evidence>
<feature type="non-terminal residue" evidence="2">
    <location>
        <position position="265"/>
    </location>
</feature>
<dbReference type="OrthoDB" id="5839148at2759"/>